<feature type="compositionally biased region" description="Low complexity" evidence="1">
    <location>
        <begin position="183"/>
        <end position="196"/>
    </location>
</feature>
<name>A0A316UE30_9BASI</name>
<organism evidence="2 3">
    <name type="scientific">Pseudomicrostroma glucosiphilum</name>
    <dbReference type="NCBI Taxonomy" id="1684307"/>
    <lineage>
        <taxon>Eukaryota</taxon>
        <taxon>Fungi</taxon>
        <taxon>Dikarya</taxon>
        <taxon>Basidiomycota</taxon>
        <taxon>Ustilaginomycotina</taxon>
        <taxon>Exobasidiomycetes</taxon>
        <taxon>Microstromatales</taxon>
        <taxon>Microstromatales incertae sedis</taxon>
        <taxon>Pseudomicrostroma</taxon>
    </lineage>
</organism>
<feature type="compositionally biased region" description="Low complexity" evidence="1">
    <location>
        <begin position="765"/>
        <end position="775"/>
    </location>
</feature>
<feature type="region of interest" description="Disordered" evidence="1">
    <location>
        <begin position="140"/>
        <end position="282"/>
    </location>
</feature>
<proteinExistence type="predicted"/>
<feature type="compositionally biased region" description="Low complexity" evidence="1">
    <location>
        <begin position="203"/>
        <end position="227"/>
    </location>
</feature>
<feature type="compositionally biased region" description="Low complexity" evidence="1">
    <location>
        <begin position="1"/>
        <end position="16"/>
    </location>
</feature>
<gene>
    <name evidence="2" type="ORF">BCV69DRAFT_297107</name>
</gene>
<dbReference type="RefSeq" id="XP_025350318.1">
    <property type="nucleotide sequence ID" value="XM_025494080.1"/>
</dbReference>
<feature type="compositionally biased region" description="Polar residues" evidence="1">
    <location>
        <begin position="164"/>
        <end position="177"/>
    </location>
</feature>
<protein>
    <submittedName>
        <fullName evidence="2">Uncharacterized protein</fullName>
    </submittedName>
</protein>
<sequence>MSASASTAAAPPSSSSDDARPPKVDVSGLSPLEYPQYTSWLTKIAKSPSGVEGLLDEQDALAWLRKECAVGRVDEVKMLSLFERYPLGLEPGHFFALLRITAWIQQGRSPARSLIFTQTAPPATGLPAGTTFPLANTADTAAADTPRRPHELRKSIGSSKDLLSPSNNKVGSGSGSRTPAALTSQPQQPSVSTPSSKVPPPALSAFASPSSSQLPLPLVPAVPSTAAGTPNEPVQRAVSSSMLPPPVPPEASKPSRSVGPVNPFKERHHRSTSLATPGSADPLAGFDPAPILVKPVKPKVVRPTPIVATAGQPNPVTSAADPSVHGAPTHVGGASGLSARSVKSIDDGTFPALPPRPADTEKPPPPLPPRAHISPLIQAGLQASKQVRQQKGALPPKTFTVLQSSTSRSKPEARLLTGESAPPNVVAELPPPPTHHAKRKVSLHETKRSVSEATSGLIGLRRAGSDDGNEGPQRAASHTATVIAAPKPSRPSHSRHHLKGRGSESASGGDGSLHQASVAAPKAQYADGGGFSRTKPPTLPSWLREQEELQRSALAEGRPLSPPPEHGRHSQHPSEEQQRKDFILNFERSRHEPTVLDEEFDVFPTELSEQASRAASIDRPHNPFLHRSSQAEAEKLRLQPLLRQHQHHLERERLKERQREAERDGEHGGSARSRSPELNRPLGRSKTLHGKGPPPPPPSHGANSRKRLESFPATFNSGTYAGFGRTSQGGLRLMPPSAKADVGLRAGEETRRPALHRGSSALSISDRSSGAAAASHRGDEDSGETSLNSTNPTSVQELAQSVERRVSNSSNTKSRAGPNGGSFSLKEKVSDFLKLQDGPPNGSRPIDELKRDAIRLAERKGWINRRGEESLLREDPEEEEGRGGESQDSIRLHQSKGSNGPWREDGEDEDEAERWDDAPMPDDTYHADHDGGNAAHSTAVTDTSDTPTPTPGQGSPERSRITPPPPPRRSASTGMPPSTTAPIARRPSGYVARRASQMEARVSSSASPGLSRSGSGSASAGAHRVNLGRAASFSVRSAGGHRNTSDQGNSGISSDHDAAAGDVKVNKRSSWFEGAPGSGGGIDQRWKNRFLQQRAEREEPEGDEPNEDGDGNGEGDAGWKRLD</sequence>
<feature type="compositionally biased region" description="Basic and acidic residues" evidence="1">
    <location>
        <begin position="881"/>
        <end position="891"/>
    </location>
</feature>
<dbReference type="GeneID" id="37015814"/>
<keyword evidence="3" id="KW-1185">Reference proteome</keyword>
<feature type="compositionally biased region" description="Acidic residues" evidence="1">
    <location>
        <begin position="905"/>
        <end position="914"/>
    </location>
</feature>
<feature type="region of interest" description="Disordered" evidence="1">
    <location>
        <begin position="1"/>
        <end position="30"/>
    </location>
</feature>
<feature type="compositionally biased region" description="Basic and acidic residues" evidence="1">
    <location>
        <begin position="647"/>
        <end position="677"/>
    </location>
</feature>
<dbReference type="STRING" id="1684307.A0A316UE30"/>
<feature type="compositionally biased region" description="Low complexity" evidence="1">
    <location>
        <begin position="1003"/>
        <end position="1022"/>
    </location>
</feature>
<feature type="compositionally biased region" description="Basic and acidic residues" evidence="1">
    <location>
        <begin position="845"/>
        <end position="874"/>
    </location>
</feature>
<feature type="compositionally biased region" description="Polar residues" evidence="1">
    <location>
        <begin position="713"/>
        <end position="729"/>
    </location>
</feature>
<feature type="compositionally biased region" description="Basic and acidic residues" evidence="1">
    <location>
        <begin position="565"/>
        <end position="594"/>
    </location>
</feature>
<dbReference type="AlphaFoldDB" id="A0A316UE30"/>
<dbReference type="OrthoDB" id="2553626at2759"/>
<feature type="region of interest" description="Disordered" evidence="1">
    <location>
        <begin position="305"/>
        <end position="1123"/>
    </location>
</feature>
<dbReference type="EMBL" id="KZ819322">
    <property type="protein sequence ID" value="PWN23158.1"/>
    <property type="molecule type" value="Genomic_DNA"/>
</dbReference>
<feature type="compositionally biased region" description="Basic residues" evidence="1">
    <location>
        <begin position="490"/>
        <end position="500"/>
    </location>
</feature>
<evidence type="ECO:0000313" key="2">
    <source>
        <dbReference type="EMBL" id="PWN23158.1"/>
    </source>
</evidence>
<feature type="compositionally biased region" description="Basic and acidic residues" evidence="1">
    <location>
        <begin position="145"/>
        <end position="154"/>
    </location>
</feature>
<feature type="compositionally biased region" description="Acidic residues" evidence="1">
    <location>
        <begin position="1098"/>
        <end position="1113"/>
    </location>
</feature>
<evidence type="ECO:0000256" key="1">
    <source>
        <dbReference type="SAM" id="MobiDB-lite"/>
    </source>
</evidence>
<reference evidence="2 3" key="1">
    <citation type="journal article" date="2018" name="Mol. Biol. Evol.">
        <title>Broad Genomic Sampling Reveals a Smut Pathogenic Ancestry of the Fungal Clade Ustilaginomycotina.</title>
        <authorList>
            <person name="Kijpornyongpan T."/>
            <person name="Mondo S.J."/>
            <person name="Barry K."/>
            <person name="Sandor L."/>
            <person name="Lee J."/>
            <person name="Lipzen A."/>
            <person name="Pangilinan J."/>
            <person name="LaButti K."/>
            <person name="Hainaut M."/>
            <person name="Henrissat B."/>
            <person name="Grigoriev I.V."/>
            <person name="Spatafora J.W."/>
            <person name="Aime M.C."/>
        </authorList>
    </citation>
    <scope>NUCLEOTIDE SEQUENCE [LARGE SCALE GENOMIC DNA]</scope>
    <source>
        <strain evidence="2 3">MCA 4718</strain>
    </source>
</reference>
<feature type="compositionally biased region" description="Low complexity" evidence="1">
    <location>
        <begin position="941"/>
        <end position="956"/>
    </location>
</feature>
<accession>A0A316UE30</accession>
<evidence type="ECO:0000313" key="3">
    <source>
        <dbReference type="Proteomes" id="UP000245942"/>
    </source>
</evidence>
<feature type="compositionally biased region" description="Pro residues" evidence="1">
    <location>
        <begin position="352"/>
        <end position="369"/>
    </location>
</feature>
<feature type="compositionally biased region" description="Polar residues" evidence="1">
    <location>
        <begin position="784"/>
        <end position="799"/>
    </location>
</feature>
<dbReference type="Proteomes" id="UP000245942">
    <property type="component" value="Unassembled WGS sequence"/>
</dbReference>